<gene>
    <name evidence="2" type="ORF">BD289DRAFT_180599</name>
</gene>
<dbReference type="InParanoid" id="A0A2T2ZTG1"/>
<proteinExistence type="predicted"/>
<evidence type="ECO:0000313" key="2">
    <source>
        <dbReference type="EMBL" id="PSR76073.1"/>
    </source>
</evidence>
<organism evidence="2 3">
    <name type="scientific">Coniella lustricola</name>
    <dbReference type="NCBI Taxonomy" id="2025994"/>
    <lineage>
        <taxon>Eukaryota</taxon>
        <taxon>Fungi</taxon>
        <taxon>Dikarya</taxon>
        <taxon>Ascomycota</taxon>
        <taxon>Pezizomycotina</taxon>
        <taxon>Sordariomycetes</taxon>
        <taxon>Sordariomycetidae</taxon>
        <taxon>Diaporthales</taxon>
        <taxon>Schizoparmaceae</taxon>
        <taxon>Coniella</taxon>
    </lineage>
</organism>
<protein>
    <submittedName>
        <fullName evidence="2">Uncharacterized protein</fullName>
    </submittedName>
</protein>
<dbReference type="AlphaFoldDB" id="A0A2T2ZTG1"/>
<dbReference type="Proteomes" id="UP000241462">
    <property type="component" value="Unassembled WGS sequence"/>
</dbReference>
<accession>A0A2T2ZTG1</accession>
<name>A0A2T2ZTG1_9PEZI</name>
<reference evidence="2 3" key="1">
    <citation type="journal article" date="2018" name="Mycol. Prog.">
        <title>Coniella lustricola, a new species from submerged detritus.</title>
        <authorList>
            <person name="Raudabaugh D.B."/>
            <person name="Iturriaga T."/>
            <person name="Carver A."/>
            <person name="Mondo S."/>
            <person name="Pangilinan J."/>
            <person name="Lipzen A."/>
            <person name="He G."/>
            <person name="Amirebrahimi M."/>
            <person name="Grigoriev I.V."/>
            <person name="Miller A.N."/>
        </authorList>
    </citation>
    <scope>NUCLEOTIDE SEQUENCE [LARGE SCALE GENOMIC DNA]</scope>
    <source>
        <strain evidence="2 3">B22-T-1</strain>
    </source>
</reference>
<keyword evidence="3" id="KW-1185">Reference proteome</keyword>
<feature type="compositionally biased region" description="Low complexity" evidence="1">
    <location>
        <begin position="44"/>
        <end position="56"/>
    </location>
</feature>
<dbReference type="EMBL" id="KZ678730">
    <property type="protein sequence ID" value="PSR76073.1"/>
    <property type="molecule type" value="Genomic_DNA"/>
</dbReference>
<feature type="compositionally biased region" description="Low complexity" evidence="1">
    <location>
        <begin position="107"/>
        <end position="141"/>
    </location>
</feature>
<sequence length="202" mass="22228">MYTQTNIHTYRDTAASVLSSRSDDMVPWTSARPGSGRRRRRRSSSSSSSSSSSLSSAHPFATFLRSDSSIRPTSSCSHDDHDDKHINKHNNKHSDSAKHNKNKNKNKNSTTAANNTSSISISTSISTSTSTSTSHNQNSTAPDKHPRRTPHTQAVLLLLHSRRLKAHSFNSSHASALEFQYKTQPLAVVDVHKTPCMSTSWA</sequence>
<evidence type="ECO:0000256" key="1">
    <source>
        <dbReference type="SAM" id="MobiDB-lite"/>
    </source>
</evidence>
<feature type="region of interest" description="Disordered" evidence="1">
    <location>
        <begin position="18"/>
        <end position="149"/>
    </location>
</feature>
<evidence type="ECO:0000313" key="3">
    <source>
        <dbReference type="Proteomes" id="UP000241462"/>
    </source>
</evidence>